<name>A0AAE1CRP8_9GAST</name>
<dbReference type="EMBL" id="JAWDGP010007019">
    <property type="protein sequence ID" value="KAK3731215.1"/>
    <property type="molecule type" value="Genomic_DNA"/>
</dbReference>
<evidence type="ECO:0000313" key="2">
    <source>
        <dbReference type="Proteomes" id="UP001283361"/>
    </source>
</evidence>
<protein>
    <submittedName>
        <fullName evidence="1">Uncharacterized protein</fullName>
    </submittedName>
</protein>
<keyword evidence="2" id="KW-1185">Reference proteome</keyword>
<organism evidence="1 2">
    <name type="scientific">Elysia crispata</name>
    <name type="common">lettuce slug</name>
    <dbReference type="NCBI Taxonomy" id="231223"/>
    <lineage>
        <taxon>Eukaryota</taxon>
        <taxon>Metazoa</taxon>
        <taxon>Spiralia</taxon>
        <taxon>Lophotrochozoa</taxon>
        <taxon>Mollusca</taxon>
        <taxon>Gastropoda</taxon>
        <taxon>Heterobranchia</taxon>
        <taxon>Euthyneura</taxon>
        <taxon>Panpulmonata</taxon>
        <taxon>Sacoglossa</taxon>
        <taxon>Placobranchoidea</taxon>
        <taxon>Plakobranchidae</taxon>
        <taxon>Elysia</taxon>
    </lineage>
</organism>
<evidence type="ECO:0000313" key="1">
    <source>
        <dbReference type="EMBL" id="KAK3731215.1"/>
    </source>
</evidence>
<accession>A0AAE1CRP8</accession>
<reference evidence="1" key="1">
    <citation type="journal article" date="2023" name="G3 (Bethesda)">
        <title>A reference genome for the long-term kleptoplast-retaining sea slug Elysia crispata morphotype clarki.</title>
        <authorList>
            <person name="Eastman K.E."/>
            <person name="Pendleton A.L."/>
            <person name="Shaikh M.A."/>
            <person name="Suttiyut T."/>
            <person name="Ogas R."/>
            <person name="Tomko P."/>
            <person name="Gavelis G."/>
            <person name="Widhalm J.R."/>
            <person name="Wisecaver J.H."/>
        </authorList>
    </citation>
    <scope>NUCLEOTIDE SEQUENCE</scope>
    <source>
        <strain evidence="1">ECLA1</strain>
    </source>
</reference>
<gene>
    <name evidence="1" type="ORF">RRG08_015791</name>
</gene>
<sequence length="178" mass="20603">MQVFRVSRRTNIVRIVQSKCRYFTHRAEQMQVFRVSRRTNILRIVQSVCKYFAHRVEQIQVYHASRRAHTGISRITQIKYFTHRAEQMQVFHASRRAHTEWVFLHADRVAPVAVSLLLRRGGGPPHRLPHPRLPLQKSDLRVAAGPGTQVWSSASEQGCAMNHTNLHDPNVDNGVRDL</sequence>
<proteinExistence type="predicted"/>
<dbReference type="Proteomes" id="UP001283361">
    <property type="component" value="Unassembled WGS sequence"/>
</dbReference>
<comment type="caution">
    <text evidence="1">The sequence shown here is derived from an EMBL/GenBank/DDBJ whole genome shotgun (WGS) entry which is preliminary data.</text>
</comment>
<dbReference type="AlphaFoldDB" id="A0AAE1CRP8"/>